<proteinExistence type="predicted"/>
<protein>
    <submittedName>
        <fullName evidence="2">Uncharacterized protein</fullName>
    </submittedName>
</protein>
<evidence type="ECO:0000313" key="2">
    <source>
        <dbReference type="EMBL" id="CAB5209255.1"/>
    </source>
</evidence>
<gene>
    <name evidence="2" type="ORF">UFOVP181_387</name>
    <name evidence="1" type="ORF">UFOVP57_252</name>
</gene>
<dbReference type="EMBL" id="LR796187">
    <property type="protein sequence ID" value="CAB4125851.1"/>
    <property type="molecule type" value="Genomic_DNA"/>
</dbReference>
<dbReference type="EMBL" id="LR798231">
    <property type="protein sequence ID" value="CAB5209255.1"/>
    <property type="molecule type" value="Genomic_DNA"/>
</dbReference>
<reference evidence="2" key="1">
    <citation type="submission" date="2020-05" db="EMBL/GenBank/DDBJ databases">
        <authorList>
            <person name="Chiriac C."/>
            <person name="Salcher M."/>
            <person name="Ghai R."/>
            <person name="Kavagutti S V."/>
        </authorList>
    </citation>
    <scope>NUCLEOTIDE SEQUENCE</scope>
</reference>
<accession>A0A6J7WE11</accession>
<name>A0A6J7WE11_9CAUD</name>
<sequence length="276" mass="32118">MFNWFKKQKPWVRFYSLDQNVATIYPVIKNTVVDRDWNGLGNIDRNRPEQGNQTVLNCPAIKQITRTGYVLCAPADFIVKTGNGPTDISWEHPFAFKRHSDKYTFSGLDYYISWHSPPQIEPLIPRECPHSEKQYHHSGIKVETPWRIKASDDIVLLQLPVTYNNEERFTAAIGIVDPRYMHSVSVQLFWHIIEGETLVKAGTPLVQYVPISRELLNSKNIDFIVDNATDVDREIEDAYVFSNHSRFPKTDTVGNKIRIITDLFNYFRKKYPKNKI</sequence>
<organism evidence="2">
    <name type="scientific">uncultured Caudovirales phage</name>
    <dbReference type="NCBI Taxonomy" id="2100421"/>
    <lineage>
        <taxon>Viruses</taxon>
        <taxon>Duplodnaviria</taxon>
        <taxon>Heunggongvirae</taxon>
        <taxon>Uroviricota</taxon>
        <taxon>Caudoviricetes</taxon>
        <taxon>Peduoviridae</taxon>
        <taxon>Maltschvirus</taxon>
        <taxon>Maltschvirus maltsch</taxon>
    </lineage>
</organism>
<evidence type="ECO:0000313" key="1">
    <source>
        <dbReference type="EMBL" id="CAB4125851.1"/>
    </source>
</evidence>